<feature type="region of interest" description="Disordered" evidence="1">
    <location>
        <begin position="116"/>
        <end position="160"/>
    </location>
</feature>
<reference evidence="3" key="2">
    <citation type="submission" date="2016-01" db="EMBL/GenBank/DDBJ databases">
        <title>Complete genome sequence of Agromyces aureus AR33T and comparison with related organisms.</title>
        <authorList>
            <person name="Corretto E."/>
            <person name="Antonielli L."/>
            <person name="Sessitsch A."/>
            <person name="Brader G."/>
        </authorList>
    </citation>
    <scope>NUCLEOTIDE SEQUENCE [LARGE SCALE GENOMIC DNA]</scope>
    <source>
        <strain evidence="3">AR33</strain>
    </source>
</reference>
<evidence type="ECO:0000256" key="1">
    <source>
        <dbReference type="SAM" id="MobiDB-lite"/>
    </source>
</evidence>
<dbReference type="EMBL" id="CP013979">
    <property type="protein sequence ID" value="ANJ26796.1"/>
    <property type="molecule type" value="Genomic_DNA"/>
</dbReference>
<evidence type="ECO:0000313" key="3">
    <source>
        <dbReference type="Proteomes" id="UP000078437"/>
    </source>
</evidence>
<dbReference type="Proteomes" id="UP000078437">
    <property type="component" value="Chromosome"/>
</dbReference>
<dbReference type="AlphaFoldDB" id="A0A191WEW0"/>
<dbReference type="RefSeq" id="WP_067875735.1">
    <property type="nucleotide sequence ID" value="NZ_CP013979.1"/>
</dbReference>
<organism evidence="2 3">
    <name type="scientific">Agromyces aureus</name>
    <dbReference type="NCBI Taxonomy" id="453304"/>
    <lineage>
        <taxon>Bacteria</taxon>
        <taxon>Bacillati</taxon>
        <taxon>Actinomycetota</taxon>
        <taxon>Actinomycetes</taxon>
        <taxon>Micrococcales</taxon>
        <taxon>Microbacteriaceae</taxon>
        <taxon>Agromyces</taxon>
    </lineage>
</organism>
<dbReference type="KEGG" id="agy:ATC03_08785"/>
<proteinExistence type="predicted"/>
<reference evidence="2 3" key="1">
    <citation type="journal article" date="2016" name="Int. J. Syst. Evol. Microbiol.">
        <title>Agromyces aureus sp. nov., isolated from the rhizosphere of Salix caprea L. grown in a heavy-metal-contaminated soil.</title>
        <authorList>
            <person name="Corretto E."/>
            <person name="Antonielli L."/>
            <person name="Sessitsch A."/>
            <person name="Compant S."/>
            <person name="Gorfer M."/>
            <person name="Kuffner M."/>
            <person name="Brader G."/>
        </authorList>
    </citation>
    <scope>NUCLEOTIDE SEQUENCE [LARGE SCALE GENOMIC DNA]</scope>
    <source>
        <strain evidence="2 3">AR33</strain>
    </source>
</reference>
<dbReference type="OrthoDB" id="5058140at2"/>
<sequence length="221" mass="23713">MARGRIIHPDFWTDGVMIGHTPFARLFYIGTWNFSLCDQGHLPDDPMGLKLKILPADPVDAVGLVDELLTSGRLRRITISDGRTFLWAPKFSEWQTSDTRNKPRCPVCRDTAIPAETHTGFDGTDGDSTNPTQRGGEGMGEEVEGRGSADGAPTPFCPKHPGGTTAPCRACGNAREARKAHDAAARSKPTARPVKAGECAHKSIHSGRCDDCGHLVKGVAA</sequence>
<name>A0A191WEW0_9MICO</name>
<dbReference type="STRING" id="453304.ATC03_08785"/>
<protein>
    <submittedName>
        <fullName evidence="2">Uncharacterized protein</fullName>
    </submittedName>
</protein>
<keyword evidence="3" id="KW-1185">Reference proteome</keyword>
<accession>A0A191WEW0</accession>
<evidence type="ECO:0000313" key="2">
    <source>
        <dbReference type="EMBL" id="ANJ26796.1"/>
    </source>
</evidence>
<gene>
    <name evidence="2" type="ORF">ATC03_08785</name>
</gene>